<organism evidence="2">
    <name type="scientific">marine sediment metagenome</name>
    <dbReference type="NCBI Taxonomy" id="412755"/>
    <lineage>
        <taxon>unclassified sequences</taxon>
        <taxon>metagenomes</taxon>
        <taxon>ecological metagenomes</taxon>
    </lineage>
</organism>
<sequence length="93" mass="10976">MAGQELKKIKERTDRSLSKIIGEAVCKFVKKRDFAVSTTVSYLPKRTRDKYKSVSAYFVRSDWNFLEEISKNTRECKSELIRQAVDEYLEKYP</sequence>
<gene>
    <name evidence="2" type="ORF">S06H3_57389</name>
</gene>
<dbReference type="InterPro" id="IPR038733">
    <property type="entry name" value="Predicted_DNA_bind_prot_RHH"/>
</dbReference>
<dbReference type="Pfam" id="PF12651">
    <property type="entry name" value="RHH_3"/>
    <property type="match status" value="1"/>
</dbReference>
<reference evidence="2" key="1">
    <citation type="journal article" date="2014" name="Front. Microbiol.">
        <title>High frequency of phylogenetically diverse reductive dehalogenase-homologous genes in deep subseafloor sedimentary metagenomes.</title>
        <authorList>
            <person name="Kawai M."/>
            <person name="Futagami T."/>
            <person name="Toyoda A."/>
            <person name="Takaki Y."/>
            <person name="Nishi S."/>
            <person name="Hori S."/>
            <person name="Arai W."/>
            <person name="Tsubouchi T."/>
            <person name="Morono Y."/>
            <person name="Uchiyama I."/>
            <person name="Ito T."/>
            <person name="Fujiyama A."/>
            <person name="Inagaki F."/>
            <person name="Takami H."/>
        </authorList>
    </citation>
    <scope>NUCLEOTIDE SEQUENCE</scope>
    <source>
        <strain evidence="2">Expedition CK06-06</strain>
    </source>
</reference>
<proteinExistence type="predicted"/>
<protein>
    <recommendedName>
        <fullName evidence="1">Predicted DNA-binding protein ribbon-helix-helix domain-containing protein</fullName>
    </recommendedName>
</protein>
<name>X1PQN9_9ZZZZ</name>
<accession>X1PQN9</accession>
<comment type="caution">
    <text evidence="2">The sequence shown here is derived from an EMBL/GenBank/DDBJ whole genome shotgun (WGS) entry which is preliminary data.</text>
</comment>
<dbReference type="AlphaFoldDB" id="X1PQN9"/>
<evidence type="ECO:0000313" key="2">
    <source>
        <dbReference type="EMBL" id="GAI58542.1"/>
    </source>
</evidence>
<evidence type="ECO:0000259" key="1">
    <source>
        <dbReference type="Pfam" id="PF12651"/>
    </source>
</evidence>
<dbReference type="EMBL" id="BARV01037040">
    <property type="protein sequence ID" value="GAI58542.1"/>
    <property type="molecule type" value="Genomic_DNA"/>
</dbReference>
<feature type="domain" description="Predicted DNA-binding protein ribbon-helix-helix" evidence="1">
    <location>
        <begin position="64"/>
        <end position="92"/>
    </location>
</feature>